<dbReference type="AlphaFoldDB" id="A0AAW1XRT0"/>
<evidence type="ECO:0000313" key="2">
    <source>
        <dbReference type="Proteomes" id="UP001457282"/>
    </source>
</evidence>
<protein>
    <submittedName>
        <fullName evidence="1">Uncharacterized protein</fullName>
    </submittedName>
</protein>
<dbReference type="EMBL" id="JBEDUW010000003">
    <property type="protein sequence ID" value="KAK9939041.1"/>
    <property type="molecule type" value="Genomic_DNA"/>
</dbReference>
<gene>
    <name evidence="1" type="ORF">M0R45_015750</name>
</gene>
<reference evidence="1 2" key="1">
    <citation type="journal article" date="2023" name="G3 (Bethesda)">
        <title>A chromosome-length genome assembly and annotation of blackberry (Rubus argutus, cv. 'Hillquist').</title>
        <authorList>
            <person name="Bruna T."/>
            <person name="Aryal R."/>
            <person name="Dudchenko O."/>
            <person name="Sargent D.J."/>
            <person name="Mead D."/>
            <person name="Buti M."/>
            <person name="Cavallini A."/>
            <person name="Hytonen T."/>
            <person name="Andres J."/>
            <person name="Pham M."/>
            <person name="Weisz D."/>
            <person name="Mascagni F."/>
            <person name="Usai G."/>
            <person name="Natali L."/>
            <person name="Bassil N."/>
            <person name="Fernandez G.E."/>
            <person name="Lomsadze A."/>
            <person name="Armour M."/>
            <person name="Olukolu B."/>
            <person name="Poorten T."/>
            <person name="Britton C."/>
            <person name="Davik J."/>
            <person name="Ashrafi H."/>
            <person name="Aiden E.L."/>
            <person name="Borodovsky M."/>
            <person name="Worthington M."/>
        </authorList>
    </citation>
    <scope>NUCLEOTIDE SEQUENCE [LARGE SCALE GENOMIC DNA]</scope>
    <source>
        <strain evidence="1">PI 553951</strain>
    </source>
</reference>
<comment type="caution">
    <text evidence="1">The sequence shown here is derived from an EMBL/GenBank/DDBJ whole genome shotgun (WGS) entry which is preliminary data.</text>
</comment>
<accession>A0AAW1XRT0</accession>
<evidence type="ECO:0000313" key="1">
    <source>
        <dbReference type="EMBL" id="KAK9939041.1"/>
    </source>
</evidence>
<name>A0AAW1XRT0_RUBAR</name>
<dbReference type="Proteomes" id="UP001457282">
    <property type="component" value="Unassembled WGS sequence"/>
</dbReference>
<organism evidence="1 2">
    <name type="scientific">Rubus argutus</name>
    <name type="common">Southern blackberry</name>
    <dbReference type="NCBI Taxonomy" id="59490"/>
    <lineage>
        <taxon>Eukaryota</taxon>
        <taxon>Viridiplantae</taxon>
        <taxon>Streptophyta</taxon>
        <taxon>Embryophyta</taxon>
        <taxon>Tracheophyta</taxon>
        <taxon>Spermatophyta</taxon>
        <taxon>Magnoliopsida</taxon>
        <taxon>eudicotyledons</taxon>
        <taxon>Gunneridae</taxon>
        <taxon>Pentapetalae</taxon>
        <taxon>rosids</taxon>
        <taxon>fabids</taxon>
        <taxon>Rosales</taxon>
        <taxon>Rosaceae</taxon>
        <taxon>Rosoideae</taxon>
        <taxon>Rosoideae incertae sedis</taxon>
        <taxon>Rubus</taxon>
    </lineage>
</organism>
<sequence length="81" mass="8712">MEAWRCNGGGAGAAADGLVLRLEDFEAPKVCCSELPFLIARNCCGDNDEIDDQFGSSAVGVQHSGGRQRRGEVIWAVGREW</sequence>
<keyword evidence="2" id="KW-1185">Reference proteome</keyword>
<proteinExistence type="predicted"/>